<protein>
    <recommendedName>
        <fullName evidence="7">RDD domain-containing protein</fullName>
    </recommendedName>
</protein>
<evidence type="ECO:0000256" key="1">
    <source>
        <dbReference type="ARBA" id="ARBA00004651"/>
    </source>
</evidence>
<gene>
    <name evidence="8" type="ORF">AtDm6_3629</name>
</gene>
<sequence length="214" mass="24004">MSASDLPPGWGGPSQHSDNGFYTPQEGIGRPMWIYAGFWWRVWAFIIDSVILSVVDGVLGFFMLPDLKVEWEETPIPDASGQTMDVLDIASFVQPEAASVLIPHIHAGNWHLPSLFLALLPALYFIFFESSSFRATPGKRLCRLEVTTTRGRQISIGRATVRFLVKAFISFPFFYIGVLMVAFTRHKQALHDLIADTLVIRSETAQVVTFEPRS</sequence>
<evidence type="ECO:0000313" key="8">
    <source>
        <dbReference type="EMBL" id="KGB20622.1"/>
    </source>
</evidence>
<dbReference type="PATRIC" id="fig|104102.7.peg.3574"/>
<reference evidence="8 9" key="1">
    <citation type="submission" date="2014-06" db="EMBL/GenBank/DDBJ databases">
        <title>Functional and comparative genomic analyses of the Drosophila gut microbiota identify candidate symbiosis factors.</title>
        <authorList>
            <person name="Newell P.D."/>
            <person name="Chaston J.M."/>
            <person name="Douglas A.E."/>
        </authorList>
    </citation>
    <scope>NUCLEOTIDE SEQUENCE [LARGE SCALE GENOMIC DNA]</scope>
    <source>
        <strain evidence="8 9">DmCS_006</strain>
    </source>
</reference>
<keyword evidence="3 6" id="KW-0812">Transmembrane</keyword>
<feature type="transmembrane region" description="Helical" evidence="6">
    <location>
        <begin position="163"/>
        <end position="183"/>
    </location>
</feature>
<evidence type="ECO:0000256" key="3">
    <source>
        <dbReference type="ARBA" id="ARBA00022692"/>
    </source>
</evidence>
<evidence type="ECO:0000256" key="4">
    <source>
        <dbReference type="ARBA" id="ARBA00022989"/>
    </source>
</evidence>
<feature type="domain" description="RDD" evidence="7">
    <location>
        <begin position="35"/>
        <end position="195"/>
    </location>
</feature>
<dbReference type="Proteomes" id="UP000029448">
    <property type="component" value="Unassembled WGS sequence"/>
</dbReference>
<evidence type="ECO:0000313" key="9">
    <source>
        <dbReference type="Proteomes" id="UP000029448"/>
    </source>
</evidence>
<accession>A0A094YH21</accession>
<evidence type="ECO:0000256" key="2">
    <source>
        <dbReference type="ARBA" id="ARBA00022475"/>
    </source>
</evidence>
<keyword evidence="4 6" id="KW-1133">Transmembrane helix</keyword>
<dbReference type="PANTHER" id="PTHR36115">
    <property type="entry name" value="PROLINE-RICH ANTIGEN HOMOLOG-RELATED"/>
    <property type="match status" value="1"/>
</dbReference>
<feature type="transmembrane region" description="Helical" evidence="6">
    <location>
        <begin position="110"/>
        <end position="128"/>
    </location>
</feature>
<evidence type="ECO:0000256" key="5">
    <source>
        <dbReference type="ARBA" id="ARBA00023136"/>
    </source>
</evidence>
<dbReference type="GeneID" id="89478285"/>
<keyword evidence="5 6" id="KW-0472">Membrane</keyword>
<dbReference type="GO" id="GO:0005886">
    <property type="term" value="C:plasma membrane"/>
    <property type="evidence" value="ECO:0007669"/>
    <property type="project" value="UniProtKB-SubCell"/>
</dbReference>
<keyword evidence="9" id="KW-1185">Reference proteome</keyword>
<dbReference type="STRING" id="104102.AtDm6_3629"/>
<evidence type="ECO:0000256" key="6">
    <source>
        <dbReference type="SAM" id="Phobius"/>
    </source>
</evidence>
<name>A0A094YH21_9PROT</name>
<proteinExistence type="predicted"/>
<feature type="transmembrane region" description="Helical" evidence="6">
    <location>
        <begin position="38"/>
        <end position="64"/>
    </location>
</feature>
<keyword evidence="2" id="KW-1003">Cell membrane</keyword>
<evidence type="ECO:0000259" key="7">
    <source>
        <dbReference type="Pfam" id="PF06271"/>
    </source>
</evidence>
<organism evidence="8 9">
    <name type="scientific">Acetobacter tropicalis</name>
    <dbReference type="NCBI Taxonomy" id="104102"/>
    <lineage>
        <taxon>Bacteria</taxon>
        <taxon>Pseudomonadati</taxon>
        <taxon>Pseudomonadota</taxon>
        <taxon>Alphaproteobacteria</taxon>
        <taxon>Acetobacterales</taxon>
        <taxon>Acetobacteraceae</taxon>
        <taxon>Acetobacter</taxon>
    </lineage>
</organism>
<dbReference type="Pfam" id="PF06271">
    <property type="entry name" value="RDD"/>
    <property type="match status" value="1"/>
</dbReference>
<dbReference type="RefSeq" id="WP_035382562.1">
    <property type="nucleotide sequence ID" value="NZ_JACAOJ010000037.1"/>
</dbReference>
<comment type="caution">
    <text evidence="8">The sequence shown here is derived from an EMBL/GenBank/DDBJ whole genome shotgun (WGS) entry which is preliminary data.</text>
</comment>
<dbReference type="InterPro" id="IPR051791">
    <property type="entry name" value="Pra-immunoreactive"/>
</dbReference>
<dbReference type="AlphaFoldDB" id="A0A094YH21"/>
<dbReference type="PANTHER" id="PTHR36115:SF4">
    <property type="entry name" value="MEMBRANE PROTEIN"/>
    <property type="match status" value="1"/>
</dbReference>
<comment type="subcellular location">
    <subcellularLocation>
        <location evidence="1">Cell membrane</location>
        <topology evidence="1">Multi-pass membrane protein</topology>
    </subcellularLocation>
</comment>
<dbReference type="EMBL" id="JOKM01000123">
    <property type="protein sequence ID" value="KGB20622.1"/>
    <property type="molecule type" value="Genomic_DNA"/>
</dbReference>
<dbReference type="InterPro" id="IPR010432">
    <property type="entry name" value="RDD"/>
</dbReference>